<dbReference type="EC" id="2.7.1.107" evidence="2"/>
<keyword evidence="7" id="KW-0547">Nucleotide-binding</keyword>
<dbReference type="FunFam" id="3.30.60.20:FF:000029">
    <property type="entry name" value="Diacylglycerol kinase"/>
    <property type="match status" value="1"/>
</dbReference>
<dbReference type="Gene3D" id="3.40.50.10330">
    <property type="entry name" value="Probable inorganic polyphosphate/atp-NAD kinase, domain 1"/>
    <property type="match status" value="1"/>
</dbReference>
<dbReference type="SUPFAM" id="SSF57889">
    <property type="entry name" value="Cysteine-rich domain"/>
    <property type="match status" value="2"/>
</dbReference>
<feature type="region of interest" description="Disordered" evidence="12">
    <location>
        <begin position="492"/>
        <end position="521"/>
    </location>
</feature>
<feature type="compositionally biased region" description="Basic and acidic residues" evidence="12">
    <location>
        <begin position="781"/>
        <end position="797"/>
    </location>
</feature>
<accession>A0A7R9HNQ1</accession>
<evidence type="ECO:0000259" key="14">
    <source>
        <dbReference type="PROSITE" id="PS50081"/>
    </source>
</evidence>
<feature type="region of interest" description="Disordered" evidence="12">
    <location>
        <begin position="434"/>
        <end position="457"/>
    </location>
</feature>
<dbReference type="SUPFAM" id="SSF111331">
    <property type="entry name" value="NAD kinase/diacylglycerol kinase-like"/>
    <property type="match status" value="1"/>
</dbReference>
<keyword evidence="8" id="KW-0863">Zinc-finger</keyword>
<feature type="compositionally biased region" description="Pro residues" evidence="12">
    <location>
        <begin position="509"/>
        <end position="520"/>
    </location>
</feature>
<keyword evidence="11" id="KW-0067">ATP-binding</keyword>
<feature type="domain" description="Phorbol-ester/DAG-type" evidence="14">
    <location>
        <begin position="52"/>
        <end position="102"/>
    </location>
</feature>
<organism evidence="16">
    <name type="scientific">Timema monikensis</name>
    <dbReference type="NCBI Taxonomy" id="170555"/>
    <lineage>
        <taxon>Eukaryota</taxon>
        <taxon>Metazoa</taxon>
        <taxon>Ecdysozoa</taxon>
        <taxon>Arthropoda</taxon>
        <taxon>Hexapoda</taxon>
        <taxon>Insecta</taxon>
        <taxon>Pterygota</taxon>
        <taxon>Neoptera</taxon>
        <taxon>Polyneoptera</taxon>
        <taxon>Phasmatodea</taxon>
        <taxon>Timematodea</taxon>
        <taxon>Timematoidea</taxon>
        <taxon>Timematidae</taxon>
        <taxon>Timema</taxon>
    </lineage>
</organism>
<dbReference type="PANTHER" id="PTHR11255">
    <property type="entry name" value="DIACYLGLYCEROL KINASE"/>
    <property type="match status" value="1"/>
</dbReference>
<dbReference type="InterPro" id="IPR011993">
    <property type="entry name" value="PH-like_dom_sf"/>
</dbReference>
<dbReference type="GO" id="GO:0005524">
    <property type="term" value="F:ATP binding"/>
    <property type="evidence" value="ECO:0007669"/>
    <property type="project" value="UniProtKB-KW"/>
</dbReference>
<dbReference type="Gene3D" id="3.30.60.20">
    <property type="match status" value="2"/>
</dbReference>
<evidence type="ECO:0000256" key="4">
    <source>
        <dbReference type="ARBA" id="ARBA00022679"/>
    </source>
</evidence>
<dbReference type="EMBL" id="OB793900">
    <property type="protein sequence ID" value="CAD7428920.1"/>
    <property type="molecule type" value="Genomic_DNA"/>
</dbReference>
<feature type="compositionally biased region" description="Basic and acidic residues" evidence="12">
    <location>
        <begin position="448"/>
        <end position="457"/>
    </location>
</feature>
<name>A0A7R9HNQ1_9NEOP</name>
<feature type="domain" description="Phorbol-ester/DAG-type" evidence="14">
    <location>
        <begin position="125"/>
        <end position="176"/>
    </location>
</feature>
<comment type="similarity">
    <text evidence="1">Belongs to the eukaryotic diacylglycerol kinase family.</text>
</comment>
<sequence>MECLRQVITPFRRLVLCAESRKEMEEWISALKAASARDYYEAGEHQDFLSGHHHWYATSHARPTYCNVCREALSGVTSHGLSCEVCKCKVHKRCAVKAISNCKWTTLSSVGKDIIEDEHGNITMPHQWMEGNLPVSAKCVVCDKTCGSVLRLQDWRCLWCRATVHTACRPSHPVGCPLGPSRVSVVPPTALHSVGSDEAWEAVRPQGCSPLLVFVNSKSGDNQGVKFLRRFKQLLNPAQVFDLISTGPGLGLRLFRHFDPFRILVCSGDGSVGWVLSEIDRLNMHKQCQLGVLPLGTGNDLARVLGWGSSCDDDTHLPQLLDKYETASTKMLDRWSIMTFERSITMTRKLSHPDPAFSMAAYEDSVVSHLTTILQSDQHSVVIASAKVLCETVKDFTMRAAAVSLGQGDQQFSDKCQVLKEKLDLLLSTLHNEESLSTQQAEQPLLEGEEKSSLDIPEKHLDSSESVLYRKEALMSRANSLKKAIRQLVQHTEQAVDEQNKTTPSFLVTPPPPSDIPPSTSPNKLQVLPTIEGVSSSEVSPCPTPLQSSFLELALETRLTALSPLPDLRRDSTCDDHLPLPAPFEFADPRRSLVPSESGRDTVSSTVTRRHSASVQGRPITSENKSRRCKSLQYLALDTNHPTKEEKDLGNMMTATSQHEFVRRVSQQESTSESIELHRNFTESVLSQVDDWEGTESRGPITSALSSPQDNDTTRVDVESLLSTEDDDGALWRRFSDANTLLLPQGDNLDASNGSRRASTVLEDIEKDIGHIDSPETTEMEDLKDHTSECSEVSKHEEDDEPTCELHEQSLQTELVAAGFDMCRPSIILSSPEEEVLKVHETDKEDSVQMVKVRGASLAHFSEGNDIARKSFYKHIKPSKTAADKSLKLATVGALTEQEDGEYLDVVQIQIKGSSGNLNSEASTQRPSLSPSESRDNEELLRFHIQGLLVNSRNEEAFPPVISVVVNPPSPVMSDEGAEEECVKLRRHSDDAVKLSLGLDSSPAATRRISSGSLLKMPELAGRERSRSVDKECYDTSPAAGGKRLPIINPLVRLPMWPSRQRPSHLTGGLEEVWGGGRRHVWRGLDPFYSGLLTLEMEDSRPLVITTPI</sequence>
<dbReference type="InterPro" id="IPR016064">
    <property type="entry name" value="NAD/diacylglycerol_kinase_sf"/>
</dbReference>
<dbReference type="GO" id="GO:0008270">
    <property type="term" value="F:zinc ion binding"/>
    <property type="evidence" value="ECO:0007669"/>
    <property type="project" value="UniProtKB-KW"/>
</dbReference>
<evidence type="ECO:0000259" key="15">
    <source>
        <dbReference type="PROSITE" id="PS50146"/>
    </source>
</evidence>
<evidence type="ECO:0000256" key="6">
    <source>
        <dbReference type="ARBA" id="ARBA00022737"/>
    </source>
</evidence>
<feature type="domain" description="DAGKc" evidence="15">
    <location>
        <begin position="206"/>
        <end position="343"/>
    </location>
</feature>
<dbReference type="InterPro" id="IPR046349">
    <property type="entry name" value="C1-like_sf"/>
</dbReference>
<dbReference type="PROSITE" id="PS50081">
    <property type="entry name" value="ZF_DAG_PE_2"/>
    <property type="match status" value="2"/>
</dbReference>
<keyword evidence="6" id="KW-0677">Repeat</keyword>
<evidence type="ECO:0000256" key="3">
    <source>
        <dbReference type="ARBA" id="ARBA00022553"/>
    </source>
</evidence>
<dbReference type="GO" id="GO:0007165">
    <property type="term" value="P:signal transduction"/>
    <property type="evidence" value="ECO:0007669"/>
    <property type="project" value="InterPro"/>
</dbReference>
<dbReference type="SMART" id="SM00109">
    <property type="entry name" value="C1"/>
    <property type="match status" value="2"/>
</dbReference>
<dbReference type="GO" id="GO:0005886">
    <property type="term" value="C:plasma membrane"/>
    <property type="evidence" value="ECO:0007669"/>
    <property type="project" value="TreeGrafter"/>
</dbReference>
<dbReference type="Pfam" id="PF00781">
    <property type="entry name" value="DAGK_cat"/>
    <property type="match status" value="1"/>
</dbReference>
<proteinExistence type="inferred from homology"/>
<dbReference type="PANTHER" id="PTHR11255:SF109">
    <property type="entry name" value="DIACYLGLYCEROL KINASE ETA"/>
    <property type="match status" value="1"/>
</dbReference>
<dbReference type="Gene3D" id="2.30.29.30">
    <property type="entry name" value="Pleckstrin-homology domain (PH domain)/Phosphotyrosine-binding domain (PTB)"/>
    <property type="match status" value="1"/>
</dbReference>
<feature type="compositionally biased region" description="Polar residues" evidence="12">
    <location>
        <begin position="916"/>
        <end position="932"/>
    </location>
</feature>
<feature type="compositionally biased region" description="Polar residues" evidence="12">
    <location>
        <begin position="601"/>
        <end position="623"/>
    </location>
</feature>
<keyword evidence="10" id="KW-0862">Zinc</keyword>
<dbReference type="InterPro" id="IPR037607">
    <property type="entry name" value="DGK"/>
</dbReference>
<keyword evidence="3" id="KW-0597">Phosphoprotein</keyword>
<evidence type="ECO:0000256" key="7">
    <source>
        <dbReference type="ARBA" id="ARBA00022741"/>
    </source>
</evidence>
<evidence type="ECO:0000313" key="16">
    <source>
        <dbReference type="EMBL" id="CAD7428920.1"/>
    </source>
</evidence>
<dbReference type="InterPro" id="IPR017438">
    <property type="entry name" value="ATP-NAD_kinase_N"/>
</dbReference>
<evidence type="ECO:0000259" key="13">
    <source>
        <dbReference type="PROSITE" id="PS50003"/>
    </source>
</evidence>
<feature type="region of interest" description="Disordered" evidence="12">
    <location>
        <begin position="916"/>
        <end position="935"/>
    </location>
</feature>
<feature type="domain" description="PH" evidence="13">
    <location>
        <begin position="1"/>
        <end position="36"/>
    </location>
</feature>
<dbReference type="GO" id="GO:0004143">
    <property type="term" value="F:ATP-dependent diacylglycerol kinase activity"/>
    <property type="evidence" value="ECO:0007669"/>
    <property type="project" value="UniProtKB-EC"/>
</dbReference>
<feature type="region of interest" description="Disordered" evidence="12">
    <location>
        <begin position="772"/>
        <end position="807"/>
    </location>
</feature>
<evidence type="ECO:0000256" key="11">
    <source>
        <dbReference type="ARBA" id="ARBA00022840"/>
    </source>
</evidence>
<feature type="region of interest" description="Disordered" evidence="12">
    <location>
        <begin position="580"/>
        <end position="626"/>
    </location>
</feature>
<dbReference type="FunFam" id="3.30.60.20:FF:000002">
    <property type="entry name" value="Diacylglycerol kinase"/>
    <property type="match status" value="1"/>
</dbReference>
<dbReference type="AlphaFoldDB" id="A0A7R9HNQ1"/>
<keyword evidence="9" id="KW-0418">Kinase</keyword>
<reference evidence="16" key="1">
    <citation type="submission" date="2020-11" db="EMBL/GenBank/DDBJ databases">
        <authorList>
            <person name="Tran Van P."/>
        </authorList>
    </citation>
    <scope>NUCLEOTIDE SEQUENCE</scope>
</reference>
<evidence type="ECO:0000256" key="2">
    <source>
        <dbReference type="ARBA" id="ARBA00012133"/>
    </source>
</evidence>
<evidence type="ECO:0000256" key="12">
    <source>
        <dbReference type="SAM" id="MobiDB-lite"/>
    </source>
</evidence>
<dbReference type="SMART" id="SM00046">
    <property type="entry name" value="DAGKc"/>
    <property type="match status" value="1"/>
</dbReference>
<keyword evidence="5" id="KW-0479">Metal-binding</keyword>
<dbReference type="GO" id="GO:0005737">
    <property type="term" value="C:cytoplasm"/>
    <property type="evidence" value="ECO:0007669"/>
    <property type="project" value="UniProtKB-SubCell"/>
</dbReference>
<evidence type="ECO:0000256" key="10">
    <source>
        <dbReference type="ARBA" id="ARBA00022833"/>
    </source>
</evidence>
<keyword evidence="4" id="KW-0808">Transferase</keyword>
<dbReference type="PROSITE" id="PS50003">
    <property type="entry name" value="PH_DOMAIN"/>
    <property type="match status" value="1"/>
</dbReference>
<dbReference type="InterPro" id="IPR001849">
    <property type="entry name" value="PH_domain"/>
</dbReference>
<dbReference type="InterPro" id="IPR002219">
    <property type="entry name" value="PKC_DAG/PE"/>
</dbReference>
<evidence type="ECO:0000256" key="1">
    <source>
        <dbReference type="ARBA" id="ARBA00009280"/>
    </source>
</evidence>
<evidence type="ECO:0000256" key="5">
    <source>
        <dbReference type="ARBA" id="ARBA00022723"/>
    </source>
</evidence>
<evidence type="ECO:0000256" key="8">
    <source>
        <dbReference type="ARBA" id="ARBA00022771"/>
    </source>
</evidence>
<feature type="region of interest" description="Disordered" evidence="12">
    <location>
        <begin position="691"/>
        <end position="714"/>
    </location>
</feature>
<dbReference type="SUPFAM" id="SSF50729">
    <property type="entry name" value="PH domain-like"/>
    <property type="match status" value="1"/>
</dbReference>
<gene>
    <name evidence="16" type="ORF">TMSB3V08_LOCUS5709</name>
</gene>
<dbReference type="PROSITE" id="PS00479">
    <property type="entry name" value="ZF_DAG_PE_1"/>
    <property type="match status" value="1"/>
</dbReference>
<protein>
    <recommendedName>
        <fullName evidence="2">diacylglycerol kinase (ATP)</fullName>
        <ecNumber evidence="2">2.7.1.107</ecNumber>
    </recommendedName>
</protein>
<dbReference type="InterPro" id="IPR001206">
    <property type="entry name" value="Diacylglycerol_kinase_cat_dom"/>
</dbReference>
<dbReference type="GO" id="GO:0046486">
    <property type="term" value="P:glycerolipid metabolic process"/>
    <property type="evidence" value="ECO:0007669"/>
    <property type="project" value="UniProtKB-ARBA"/>
</dbReference>
<dbReference type="Pfam" id="PF00130">
    <property type="entry name" value="C1_1"/>
    <property type="match status" value="2"/>
</dbReference>
<dbReference type="FunFam" id="3.40.50.10330:FF:000001">
    <property type="entry name" value="Diacylglycerol kinase"/>
    <property type="match status" value="1"/>
</dbReference>
<dbReference type="CDD" id="cd20800">
    <property type="entry name" value="C1_DGK_typeII_rpt1"/>
    <property type="match status" value="1"/>
</dbReference>
<dbReference type="PROSITE" id="PS50146">
    <property type="entry name" value="DAGK"/>
    <property type="match status" value="1"/>
</dbReference>
<evidence type="ECO:0000256" key="9">
    <source>
        <dbReference type="ARBA" id="ARBA00022777"/>
    </source>
</evidence>